<dbReference type="PANTHER" id="PTHR43174">
    <property type="entry name" value="UDP-N-ACETYLGLUCOSAMINE 2-EPIMERASE"/>
    <property type="match status" value="1"/>
</dbReference>
<dbReference type="InterPro" id="IPR003331">
    <property type="entry name" value="UDP_GlcNAc_Epimerase_2_dom"/>
</dbReference>
<proteinExistence type="inferred from homology"/>
<name>A9IH97_BORPD</name>
<dbReference type="PANTHER" id="PTHR43174:SF1">
    <property type="entry name" value="UDP-N-ACETYLGLUCOSAMINE 2-EPIMERASE"/>
    <property type="match status" value="1"/>
</dbReference>
<dbReference type="InterPro" id="IPR029767">
    <property type="entry name" value="WecB-like"/>
</dbReference>
<evidence type="ECO:0000313" key="4">
    <source>
        <dbReference type="Proteomes" id="UP000001225"/>
    </source>
</evidence>
<evidence type="ECO:0000313" key="3">
    <source>
        <dbReference type="EMBL" id="CAP45171.1"/>
    </source>
</evidence>
<reference evidence="3 4" key="1">
    <citation type="journal article" date="2008" name="BMC Genomics">
        <title>The missing link: Bordetella petrii is endowed with both the metabolic versatility of environmental bacteria and virulence traits of pathogenic Bordetellae.</title>
        <authorList>
            <person name="Gross R."/>
            <person name="Guzman C.A."/>
            <person name="Sebaihia M."/>
            <person name="Martins Dos Santos V.A."/>
            <person name="Pieper D.H."/>
            <person name="Koebnik R."/>
            <person name="Lechner M."/>
            <person name="Bartels D."/>
            <person name="Buhrmester J."/>
            <person name="Choudhuri J.V."/>
            <person name="Ebensen T."/>
            <person name="Gaigalat L."/>
            <person name="Herrmann S."/>
            <person name="Khachane A.N."/>
            <person name="Larisch C."/>
            <person name="Link S."/>
            <person name="Linke B."/>
            <person name="Meyer F."/>
            <person name="Mormann S."/>
            <person name="Nakunst D."/>
            <person name="Rueckert C."/>
            <person name="Schneiker-Bekel S."/>
            <person name="Schulze K."/>
            <person name="Vorhoelter F.J."/>
            <person name="Yevsa T."/>
            <person name="Engle J.T."/>
            <person name="Goldman W.E."/>
            <person name="Puehler A."/>
            <person name="Goebel U.B."/>
            <person name="Goesmann A."/>
            <person name="Bloecker H."/>
            <person name="Kaiser O."/>
            <person name="Martinez-Arias R."/>
        </authorList>
    </citation>
    <scope>NUCLEOTIDE SEQUENCE [LARGE SCALE GENOMIC DNA]</scope>
    <source>
        <strain evidence="4">ATCC BAA-461 / DSM 12804 / CCUG 43448 / CIP 107267 / Se-1111R</strain>
    </source>
</reference>
<dbReference type="Pfam" id="PF02350">
    <property type="entry name" value="Epimerase_2"/>
    <property type="match status" value="1"/>
</dbReference>
<sequence length="364" mass="39212">MPKKILTILGARPQFIKASVVSAAIAGHAGLDEVVVHTGQHFDANMSDVFFDELGMAKPAHTLGIHGGSHGDMTGRMLIAVEQVMQREQPDAVMVYGDTNSTLAGALAAAKLHIPVAHVEAGLRSFNMRMPEEINRILTDRISRWLFTPTEAATRHLRGEGVAAERIEQVGDVMYDVALHHGARVSETGGALQRLSMAPGSYVLATIHRAENTDDPRRLRAIVQALANVAASGRPVVWPLHPRTRGILEQLGLMEQARAQLCLTAPVGYLDMVQLEKYAMLIATDSGGVQKEAFFHKVPCVTLRDETEWTELVEAGWNRLTDARSAGDLEAAVAQALQAQPRHIAPYGNGDAAARIAGALAQAA</sequence>
<dbReference type="SUPFAM" id="SSF53756">
    <property type="entry name" value="UDP-Glycosyltransferase/glycogen phosphorylase"/>
    <property type="match status" value="1"/>
</dbReference>
<evidence type="ECO:0000259" key="2">
    <source>
        <dbReference type="Pfam" id="PF02350"/>
    </source>
</evidence>
<dbReference type="Gene3D" id="3.40.50.2000">
    <property type="entry name" value="Glycogen Phosphorylase B"/>
    <property type="match status" value="2"/>
</dbReference>
<organism evidence="3 4">
    <name type="scientific">Bordetella petrii (strain ATCC BAA-461 / DSM 12804 / CCUG 43448 / CIP 107267 / Se-1111R)</name>
    <dbReference type="NCBI Taxonomy" id="340100"/>
    <lineage>
        <taxon>Bacteria</taxon>
        <taxon>Pseudomonadati</taxon>
        <taxon>Pseudomonadota</taxon>
        <taxon>Betaproteobacteria</taxon>
        <taxon>Burkholderiales</taxon>
        <taxon>Alcaligenaceae</taxon>
        <taxon>Bordetella</taxon>
    </lineage>
</organism>
<dbReference type="CDD" id="cd03786">
    <property type="entry name" value="GTB_UDP-GlcNAc_2-Epimerase"/>
    <property type="match status" value="1"/>
</dbReference>
<dbReference type="GO" id="GO:0008761">
    <property type="term" value="F:UDP-N-acetylglucosamine 2-epimerase activity"/>
    <property type="evidence" value="ECO:0007669"/>
    <property type="project" value="UniProtKB-EC"/>
</dbReference>
<comment type="similarity">
    <text evidence="1">Belongs to the UDP-N-acetylglucosamine 2-epimerase family.</text>
</comment>
<accession>A9IH97</accession>
<dbReference type="AlphaFoldDB" id="A9IH97"/>
<feature type="domain" description="UDP-N-acetylglucosamine 2-epimerase" evidence="2">
    <location>
        <begin position="24"/>
        <end position="360"/>
    </location>
</feature>
<dbReference type="eggNOG" id="COG0381">
    <property type="taxonomic scope" value="Bacteria"/>
</dbReference>
<dbReference type="EC" id="5.1.3.14" evidence="3"/>
<evidence type="ECO:0000256" key="1">
    <source>
        <dbReference type="RuleBase" id="RU003513"/>
    </source>
</evidence>
<keyword evidence="1 3" id="KW-0413">Isomerase</keyword>
<gene>
    <name evidence="3" type="primary">wlbD</name>
    <name evidence="3" type="ordered locus">Bpet4819</name>
</gene>
<dbReference type="Proteomes" id="UP000001225">
    <property type="component" value="Chromosome"/>
</dbReference>
<dbReference type="EMBL" id="AM902716">
    <property type="protein sequence ID" value="CAP45171.1"/>
    <property type="molecule type" value="Genomic_DNA"/>
</dbReference>
<dbReference type="KEGG" id="bpt:Bpet4819"/>
<dbReference type="STRING" id="94624.Bpet4819"/>
<dbReference type="NCBIfam" id="TIGR00236">
    <property type="entry name" value="wecB"/>
    <property type="match status" value="1"/>
</dbReference>
<keyword evidence="4" id="KW-1185">Reference proteome</keyword>
<protein>
    <submittedName>
        <fullName evidence="3">UDP-N-acetylglucosamine 2-epimerase</fullName>
        <ecNumber evidence="3">5.1.3.14</ecNumber>
    </submittedName>
</protein>